<organism evidence="2 3">
    <name type="scientific">Hydrogenophaga laconesensis</name>
    <dbReference type="NCBI Taxonomy" id="1805971"/>
    <lineage>
        <taxon>Bacteria</taxon>
        <taxon>Pseudomonadati</taxon>
        <taxon>Pseudomonadota</taxon>
        <taxon>Betaproteobacteria</taxon>
        <taxon>Burkholderiales</taxon>
        <taxon>Comamonadaceae</taxon>
        <taxon>Hydrogenophaga</taxon>
    </lineage>
</organism>
<sequence length="64" mass="7267">MACPKCGCKVCYQYDDGDDFHPFTENLERCAACGEIFDIEDHTPEDDEHELPAPIHSLEGNQHE</sequence>
<dbReference type="EMBL" id="JAVDWE010000004">
    <property type="protein sequence ID" value="MDR7094124.1"/>
    <property type="molecule type" value="Genomic_DNA"/>
</dbReference>
<keyword evidence="2" id="KW-0804">Transcription</keyword>
<keyword evidence="2" id="KW-0240">DNA-directed RNA polymerase</keyword>
<dbReference type="GO" id="GO:0000428">
    <property type="term" value="C:DNA-directed RNA polymerase complex"/>
    <property type="evidence" value="ECO:0007669"/>
    <property type="project" value="UniProtKB-KW"/>
</dbReference>
<evidence type="ECO:0000313" key="2">
    <source>
        <dbReference type="EMBL" id="MDR7094124.1"/>
    </source>
</evidence>
<keyword evidence="3" id="KW-1185">Reference proteome</keyword>
<evidence type="ECO:0000256" key="1">
    <source>
        <dbReference type="SAM" id="MobiDB-lite"/>
    </source>
</evidence>
<comment type="caution">
    <text evidence="2">The sequence shown here is derived from an EMBL/GenBank/DDBJ whole genome shotgun (WGS) entry which is preliminary data.</text>
</comment>
<protein>
    <submittedName>
        <fullName evidence="2">DNA-directed RNA polymerase subunit RPC12/RpoP</fullName>
    </submittedName>
</protein>
<feature type="region of interest" description="Disordered" evidence="1">
    <location>
        <begin position="41"/>
        <end position="64"/>
    </location>
</feature>
<dbReference type="Proteomes" id="UP001265550">
    <property type="component" value="Unassembled WGS sequence"/>
</dbReference>
<evidence type="ECO:0000313" key="3">
    <source>
        <dbReference type="Proteomes" id="UP001265550"/>
    </source>
</evidence>
<gene>
    <name evidence="2" type="ORF">J2X09_001862</name>
</gene>
<reference evidence="2 3" key="1">
    <citation type="submission" date="2023-07" db="EMBL/GenBank/DDBJ databases">
        <title>Sorghum-associated microbial communities from plants grown in Nebraska, USA.</title>
        <authorList>
            <person name="Schachtman D."/>
        </authorList>
    </citation>
    <scope>NUCLEOTIDE SEQUENCE [LARGE SCALE GENOMIC DNA]</scope>
    <source>
        <strain evidence="2 3">BE240</strain>
    </source>
</reference>
<proteinExistence type="predicted"/>
<name>A0ABU1V9I4_9BURK</name>
<accession>A0ABU1V9I4</accession>